<proteinExistence type="predicted"/>
<dbReference type="Proteomes" id="UP000286997">
    <property type="component" value="Unassembled WGS sequence"/>
</dbReference>
<evidence type="ECO:0000259" key="4">
    <source>
        <dbReference type="PROSITE" id="PS50043"/>
    </source>
</evidence>
<dbReference type="InterPro" id="IPR000792">
    <property type="entry name" value="Tscrpt_reg_LuxR_C"/>
</dbReference>
<keyword evidence="1" id="KW-0805">Transcription regulation</keyword>
<dbReference type="OrthoDB" id="6697591at2"/>
<evidence type="ECO:0000313" key="5">
    <source>
        <dbReference type="EMBL" id="RVU19786.1"/>
    </source>
</evidence>
<dbReference type="AlphaFoldDB" id="A0A3S2VAH6"/>
<keyword evidence="2" id="KW-0238">DNA-binding</keyword>
<dbReference type="EMBL" id="SACP01000005">
    <property type="protein sequence ID" value="RVU19786.1"/>
    <property type="molecule type" value="Genomic_DNA"/>
</dbReference>
<comment type="caution">
    <text evidence="5">The sequence shown here is derived from an EMBL/GenBank/DDBJ whole genome shotgun (WGS) entry which is preliminary data.</text>
</comment>
<organism evidence="5 6">
    <name type="scientific">Methylobacterium oryzihabitans</name>
    <dbReference type="NCBI Taxonomy" id="2499852"/>
    <lineage>
        <taxon>Bacteria</taxon>
        <taxon>Pseudomonadati</taxon>
        <taxon>Pseudomonadota</taxon>
        <taxon>Alphaproteobacteria</taxon>
        <taxon>Hyphomicrobiales</taxon>
        <taxon>Methylobacteriaceae</taxon>
        <taxon>Methylobacterium</taxon>
    </lineage>
</organism>
<dbReference type="SMART" id="SM00421">
    <property type="entry name" value="HTH_LUXR"/>
    <property type="match status" value="1"/>
</dbReference>
<dbReference type="GO" id="GO:0003677">
    <property type="term" value="F:DNA binding"/>
    <property type="evidence" value="ECO:0007669"/>
    <property type="project" value="UniProtKB-KW"/>
</dbReference>
<evidence type="ECO:0000256" key="3">
    <source>
        <dbReference type="ARBA" id="ARBA00023163"/>
    </source>
</evidence>
<evidence type="ECO:0000313" key="6">
    <source>
        <dbReference type="Proteomes" id="UP000286997"/>
    </source>
</evidence>
<dbReference type="Pfam" id="PF00196">
    <property type="entry name" value="GerE"/>
    <property type="match status" value="1"/>
</dbReference>
<dbReference type="Gene3D" id="1.10.10.10">
    <property type="entry name" value="Winged helix-like DNA-binding domain superfamily/Winged helix DNA-binding domain"/>
    <property type="match status" value="1"/>
</dbReference>
<reference evidence="5 6" key="1">
    <citation type="submission" date="2019-01" db="EMBL/GenBank/DDBJ databases">
        <authorList>
            <person name="Chen W.-M."/>
        </authorList>
    </citation>
    <scope>NUCLEOTIDE SEQUENCE [LARGE SCALE GENOMIC DNA]</scope>
    <source>
        <strain evidence="5 6">TER-1</strain>
    </source>
</reference>
<dbReference type="PANTHER" id="PTHR44688">
    <property type="entry name" value="DNA-BINDING TRANSCRIPTIONAL ACTIVATOR DEVR_DOSR"/>
    <property type="match status" value="1"/>
</dbReference>
<protein>
    <submittedName>
        <fullName evidence="5">LuxR family transcriptional regulator</fullName>
    </submittedName>
</protein>
<evidence type="ECO:0000256" key="1">
    <source>
        <dbReference type="ARBA" id="ARBA00023015"/>
    </source>
</evidence>
<gene>
    <name evidence="5" type="ORF">EOE48_07505</name>
</gene>
<dbReference type="InterPro" id="IPR036388">
    <property type="entry name" value="WH-like_DNA-bd_sf"/>
</dbReference>
<evidence type="ECO:0000256" key="2">
    <source>
        <dbReference type="ARBA" id="ARBA00023125"/>
    </source>
</evidence>
<dbReference type="PANTHER" id="PTHR44688:SF16">
    <property type="entry name" value="DNA-BINDING TRANSCRIPTIONAL ACTIVATOR DEVR_DOSR"/>
    <property type="match status" value="1"/>
</dbReference>
<sequence length="388" mass="41885">MQGVIVPMQDTDAEQLSHLIGAFYDAALDPGQWTETLERAARFLDGAGVNIFWQDSTTQAAVVFHSWGDDPAYTESYLRDYIAINPFFPAMSFVQPGVVFSGGDLIPHQEFAKTRFFQEWVAPQGYVDVIGVNLHRFAMTVSSFTVRRSREQGYVDDEMRRRLTLLVPHIRRAAAIGREIDGRRTQAANLEAVLDRVAAGALLVDADGRIDYANEPGRALLDRGDPLVARDGILHAAGREEEKQLRAALAATASPHAVSTEAPEASLVLPGRDGERYLAHILPLAAGDRLRSSQGGPASAAVFVRRAEIPIVSGIELVAKLHGLTPGEIKVLQAVMANAGVSEMAAALGLSATTVKTHLGSLFAKTGARRQSDLVKQVAAHGSPFLFT</sequence>
<dbReference type="SUPFAM" id="SSF46894">
    <property type="entry name" value="C-terminal effector domain of the bipartite response regulators"/>
    <property type="match status" value="1"/>
</dbReference>
<dbReference type="RefSeq" id="WP_127728170.1">
    <property type="nucleotide sequence ID" value="NZ_SACP01000005.1"/>
</dbReference>
<dbReference type="CDD" id="cd06170">
    <property type="entry name" value="LuxR_C_like"/>
    <property type="match status" value="1"/>
</dbReference>
<dbReference type="InterPro" id="IPR016032">
    <property type="entry name" value="Sig_transdc_resp-reg_C-effctor"/>
</dbReference>
<keyword evidence="3" id="KW-0804">Transcription</keyword>
<keyword evidence="6" id="KW-1185">Reference proteome</keyword>
<accession>A0A3S2VAH6</accession>
<dbReference type="GO" id="GO:0006355">
    <property type="term" value="P:regulation of DNA-templated transcription"/>
    <property type="evidence" value="ECO:0007669"/>
    <property type="project" value="InterPro"/>
</dbReference>
<dbReference type="PROSITE" id="PS50043">
    <property type="entry name" value="HTH_LUXR_2"/>
    <property type="match status" value="1"/>
</dbReference>
<feature type="domain" description="HTH luxR-type" evidence="4">
    <location>
        <begin position="317"/>
        <end position="382"/>
    </location>
</feature>
<name>A0A3S2VAH6_9HYPH</name>